<accession>A0ABD4Z5U2</accession>
<evidence type="ECO:0000313" key="8">
    <source>
        <dbReference type="Proteomes" id="UP001529235"/>
    </source>
</evidence>
<organism evidence="7 8">
    <name type="scientific">Ignisphaera cupida</name>
    <dbReference type="NCBI Taxonomy" id="3050454"/>
    <lineage>
        <taxon>Archaea</taxon>
        <taxon>Thermoproteota</taxon>
        <taxon>Thermoprotei</taxon>
        <taxon>Desulfurococcales</taxon>
        <taxon>Desulfurococcaceae</taxon>
        <taxon>Ignisphaera</taxon>
    </lineage>
</organism>
<dbReference type="RefSeq" id="WP_285273646.1">
    <property type="nucleotide sequence ID" value="NZ_JASNVW010000002.1"/>
</dbReference>
<reference evidence="7 8" key="1">
    <citation type="submission" date="2023-05" db="EMBL/GenBank/DDBJ databases">
        <title>A new hyperthermophilic archaea 'Ignisphaera cupida' sp. nov. and description of the family 'Ignisphaeraceae' fam. nov.</title>
        <authorList>
            <person name="Podosokorskaya O.A."/>
            <person name="Elcheninov A.G."/>
            <person name="Klukina A."/>
            <person name="Merkel A.Y."/>
        </authorList>
    </citation>
    <scope>NUCLEOTIDE SEQUENCE [LARGE SCALE GENOMIC DNA]</scope>
    <source>
        <strain evidence="7 8">4213-co</strain>
    </source>
</reference>
<dbReference type="EMBL" id="JASNVW010000002">
    <property type="protein sequence ID" value="MDK6028671.1"/>
    <property type="molecule type" value="Genomic_DNA"/>
</dbReference>
<comment type="subcellular location">
    <subcellularLocation>
        <location evidence="1">Membrane</location>
        <topology evidence="1">Multi-pass membrane protein</topology>
    </subcellularLocation>
</comment>
<gene>
    <name evidence="7" type="ORF">QPL79_04790</name>
</gene>
<feature type="transmembrane region" description="Helical" evidence="5">
    <location>
        <begin position="173"/>
        <end position="192"/>
    </location>
</feature>
<dbReference type="GO" id="GO:0016020">
    <property type="term" value="C:membrane"/>
    <property type="evidence" value="ECO:0007669"/>
    <property type="project" value="UniProtKB-SubCell"/>
</dbReference>
<feature type="transmembrane region" description="Helical" evidence="5">
    <location>
        <begin position="142"/>
        <end position="161"/>
    </location>
</feature>
<dbReference type="PIRSF" id="PIRSF006648">
    <property type="entry name" value="DrrB"/>
    <property type="match status" value="1"/>
</dbReference>
<dbReference type="NCBIfam" id="TIGR01247">
    <property type="entry name" value="drrB"/>
    <property type="match status" value="1"/>
</dbReference>
<evidence type="ECO:0000256" key="2">
    <source>
        <dbReference type="ARBA" id="ARBA00022692"/>
    </source>
</evidence>
<proteinExistence type="predicted"/>
<name>A0ABD4Z5U2_9CREN</name>
<evidence type="ECO:0000313" key="7">
    <source>
        <dbReference type="EMBL" id="MDK6028671.1"/>
    </source>
</evidence>
<dbReference type="InterPro" id="IPR051784">
    <property type="entry name" value="Nod_factor_ABC_transporter"/>
</dbReference>
<sequence>MLEYVYIMAYRQIKRFWRARSRIAGTIVNNILWLLFFGLGWAYTLRGQQFQMLFKGLDYLSFLLPATFATSIFQASFMGGISVIWDKQFGFLKEVLVAPAPRYLTILGRALGDSIVSLTNGLIMLAMGFALTSRLNPMGLPIALAIGFVMAIGFTSMGIAIASSMRSPEGFQLIVGTVTMPMTLLSGSMFPLNMTPTWMQILALISPLTYAVDLCRYYLSGVSFLNMVYPWLGQETEILLLIATSLMLMVIAMKMFERTTIE</sequence>
<keyword evidence="3 5" id="KW-1133">Transmembrane helix</keyword>
<feature type="transmembrane region" description="Helical" evidence="5">
    <location>
        <begin position="238"/>
        <end position="256"/>
    </location>
</feature>
<dbReference type="InterPro" id="IPR000412">
    <property type="entry name" value="ABC_2_transport"/>
</dbReference>
<evidence type="ECO:0000259" key="6">
    <source>
        <dbReference type="PROSITE" id="PS51012"/>
    </source>
</evidence>
<dbReference type="PROSITE" id="PS51012">
    <property type="entry name" value="ABC_TM2"/>
    <property type="match status" value="1"/>
</dbReference>
<dbReference type="Proteomes" id="UP001529235">
    <property type="component" value="Unassembled WGS sequence"/>
</dbReference>
<dbReference type="InterPro" id="IPR013525">
    <property type="entry name" value="ABC2_TM"/>
</dbReference>
<feature type="transmembrane region" description="Helical" evidence="5">
    <location>
        <begin position="21"/>
        <end position="42"/>
    </location>
</feature>
<feature type="domain" description="ABC transmembrane type-2" evidence="6">
    <location>
        <begin position="21"/>
        <end position="259"/>
    </location>
</feature>
<keyword evidence="4 5" id="KW-0472">Membrane</keyword>
<evidence type="ECO:0000256" key="4">
    <source>
        <dbReference type="ARBA" id="ARBA00023136"/>
    </source>
</evidence>
<dbReference type="AlphaFoldDB" id="A0ABD4Z5U2"/>
<feature type="transmembrane region" description="Helical" evidence="5">
    <location>
        <begin position="106"/>
        <end position="130"/>
    </location>
</feature>
<dbReference type="PANTHER" id="PTHR43229">
    <property type="entry name" value="NODULATION PROTEIN J"/>
    <property type="match status" value="1"/>
</dbReference>
<dbReference type="InterPro" id="IPR047817">
    <property type="entry name" value="ABC2_TM_bact-type"/>
</dbReference>
<evidence type="ECO:0000256" key="3">
    <source>
        <dbReference type="ARBA" id="ARBA00022989"/>
    </source>
</evidence>
<dbReference type="InterPro" id="IPR005942">
    <property type="entry name" value="Daunbcin-R_ABC-transpt"/>
</dbReference>
<keyword evidence="8" id="KW-1185">Reference proteome</keyword>
<evidence type="ECO:0000256" key="1">
    <source>
        <dbReference type="ARBA" id="ARBA00004141"/>
    </source>
</evidence>
<comment type="caution">
    <text evidence="7">The sequence shown here is derived from an EMBL/GenBank/DDBJ whole genome shotgun (WGS) entry which is preliminary data.</text>
</comment>
<protein>
    <submittedName>
        <fullName evidence="7">ABC transporter permease</fullName>
    </submittedName>
</protein>
<keyword evidence="2 5" id="KW-0812">Transmembrane</keyword>
<dbReference type="PANTHER" id="PTHR43229:SF2">
    <property type="entry name" value="NODULATION PROTEIN J"/>
    <property type="match status" value="1"/>
</dbReference>
<evidence type="ECO:0000256" key="5">
    <source>
        <dbReference type="SAM" id="Phobius"/>
    </source>
</evidence>
<dbReference type="Pfam" id="PF01061">
    <property type="entry name" value="ABC2_membrane"/>
    <property type="match status" value="1"/>
</dbReference>
<dbReference type="PRINTS" id="PR00164">
    <property type="entry name" value="ABC2TRNSPORT"/>
</dbReference>
<feature type="transmembrane region" description="Helical" evidence="5">
    <location>
        <begin position="62"/>
        <end position="85"/>
    </location>
</feature>